<evidence type="ECO:0000256" key="7">
    <source>
        <dbReference type="ARBA" id="ARBA00023167"/>
    </source>
</evidence>
<dbReference type="PANTHER" id="PTHR46015">
    <property type="entry name" value="ZGC:172121"/>
    <property type="match status" value="1"/>
</dbReference>
<dbReference type="Gene3D" id="3.20.20.330">
    <property type="entry name" value="Homocysteine-binding-like domain"/>
    <property type="match status" value="1"/>
</dbReference>
<dbReference type="GeneID" id="102715708"/>
<feature type="region of interest" description="Disordered" evidence="12">
    <location>
        <begin position="342"/>
        <end position="365"/>
    </location>
</feature>
<dbReference type="NCBIfam" id="NF007020">
    <property type="entry name" value="PRK09485.1"/>
    <property type="match status" value="1"/>
</dbReference>
<dbReference type="KEGG" id="obr:102715708"/>
<evidence type="ECO:0000256" key="6">
    <source>
        <dbReference type="ARBA" id="ARBA00022833"/>
    </source>
</evidence>
<dbReference type="InterPro" id="IPR036589">
    <property type="entry name" value="HCY_dom_sf"/>
</dbReference>
<dbReference type="GO" id="GO:0008270">
    <property type="term" value="F:zinc ion binding"/>
    <property type="evidence" value="ECO:0007669"/>
    <property type="project" value="InterPro"/>
</dbReference>
<sequence length="365" mass="38603">MGRGGDVDAAGALRRFVREAGGCAVVDGGLATELEAHGADLRDELWSARCLLSAPHLIRKVHLDYLDAGANIITSASYQATIQGFQERGLSRERSEALLRRSVHIAQEARAIFAEGSSKGPFATHGIHHHRSAASSARCPVLVAASVGSYGAYLADGSEYTGEYGRSVTKETLKSFHRRRLQVLADAGPDLIAFETIPNKLEAQAYAELMEEEDIRIPAWLSFTSRDGASAASGDPIAECAAVADSCARVAAVGVNCTAPRLIHGLVLSIRKVTSKPVVVYPNSGETYVPETKEWVESDGGGASETTDFVSCVGRWRRAGAALVGGCCRTSPATVRAISRALREPDGDAASPDDDDDDLPAVAVL</sequence>
<comment type="cofactor">
    <cofactor evidence="11">
        <name>Zn(2+)</name>
        <dbReference type="ChEBI" id="CHEBI:29105"/>
    </cofactor>
</comment>
<dbReference type="eggNOG" id="KOG1579">
    <property type="taxonomic scope" value="Eukaryota"/>
</dbReference>
<evidence type="ECO:0000313" key="14">
    <source>
        <dbReference type="EnsemblPlants" id="OB01G41530.1"/>
    </source>
</evidence>
<evidence type="ECO:0000256" key="4">
    <source>
        <dbReference type="ARBA" id="ARBA00022679"/>
    </source>
</evidence>
<keyword evidence="2 11" id="KW-0489">Methyltransferase</keyword>
<reference evidence="14" key="2">
    <citation type="submission" date="2013-04" db="UniProtKB">
        <authorList>
            <consortium name="EnsemblPlants"/>
        </authorList>
    </citation>
    <scope>IDENTIFICATION</scope>
</reference>
<keyword evidence="6 11" id="KW-0862">Zinc</keyword>
<feature type="binding site" evidence="11">
    <location>
        <position position="328"/>
    </location>
    <ligand>
        <name>Zn(2+)</name>
        <dbReference type="ChEBI" id="CHEBI:29105"/>
    </ligand>
</feature>
<feature type="binding site" evidence="11">
    <location>
        <position position="257"/>
    </location>
    <ligand>
        <name>Zn(2+)</name>
        <dbReference type="ChEBI" id="CHEBI:29105"/>
    </ligand>
</feature>
<dbReference type="Gramene" id="OB01G41530.1">
    <property type="protein sequence ID" value="OB01G41530.1"/>
    <property type="gene ID" value="OB01G41530"/>
</dbReference>
<dbReference type="RefSeq" id="XP_015699220.1">
    <property type="nucleotide sequence ID" value="XM_015843734.2"/>
</dbReference>
<evidence type="ECO:0000256" key="10">
    <source>
        <dbReference type="ARBA" id="ARBA00056359"/>
    </source>
</evidence>
<evidence type="ECO:0000256" key="3">
    <source>
        <dbReference type="ARBA" id="ARBA00022605"/>
    </source>
</evidence>
<evidence type="ECO:0000313" key="15">
    <source>
        <dbReference type="Proteomes" id="UP000006038"/>
    </source>
</evidence>
<keyword evidence="7" id="KW-0486">Methionine biosynthesis</keyword>
<evidence type="ECO:0000256" key="2">
    <source>
        <dbReference type="ARBA" id="ARBA00022603"/>
    </source>
</evidence>
<dbReference type="Proteomes" id="UP000006038">
    <property type="component" value="Chromosome 1"/>
</dbReference>
<protein>
    <recommendedName>
        <fullName evidence="8">homocysteine S-methyltransferase</fullName>
        <ecNumber evidence="8">2.1.1.10</ecNumber>
    </recommendedName>
</protein>
<dbReference type="OrthoDB" id="261426at2759"/>
<dbReference type="GO" id="GO:0008898">
    <property type="term" value="F:S-adenosylmethionine-homocysteine S-methyltransferase activity"/>
    <property type="evidence" value="ECO:0007669"/>
    <property type="project" value="TreeGrafter"/>
</dbReference>
<keyword evidence="4 11" id="KW-0808">Transferase</keyword>
<dbReference type="AlphaFoldDB" id="J3L4J7"/>
<keyword evidence="15" id="KW-1185">Reference proteome</keyword>
<organism evidence="14">
    <name type="scientific">Oryza brachyantha</name>
    <name type="common">malo sina</name>
    <dbReference type="NCBI Taxonomy" id="4533"/>
    <lineage>
        <taxon>Eukaryota</taxon>
        <taxon>Viridiplantae</taxon>
        <taxon>Streptophyta</taxon>
        <taxon>Embryophyta</taxon>
        <taxon>Tracheophyta</taxon>
        <taxon>Spermatophyta</taxon>
        <taxon>Magnoliopsida</taxon>
        <taxon>Liliopsida</taxon>
        <taxon>Poales</taxon>
        <taxon>Poaceae</taxon>
        <taxon>BOP clade</taxon>
        <taxon>Oryzoideae</taxon>
        <taxon>Oryzeae</taxon>
        <taxon>Oryzinae</taxon>
        <taxon>Oryza</taxon>
    </lineage>
</organism>
<dbReference type="PROSITE" id="PS50970">
    <property type="entry name" value="HCY"/>
    <property type="match status" value="1"/>
</dbReference>
<keyword evidence="5 11" id="KW-0479">Metal-binding</keyword>
<reference evidence="14" key="1">
    <citation type="journal article" date="2013" name="Nat. Commun.">
        <title>Whole-genome sequencing of Oryza brachyantha reveals mechanisms underlying Oryza genome evolution.</title>
        <authorList>
            <person name="Chen J."/>
            <person name="Huang Q."/>
            <person name="Gao D."/>
            <person name="Wang J."/>
            <person name="Lang Y."/>
            <person name="Liu T."/>
            <person name="Li B."/>
            <person name="Bai Z."/>
            <person name="Luis Goicoechea J."/>
            <person name="Liang C."/>
            <person name="Chen C."/>
            <person name="Zhang W."/>
            <person name="Sun S."/>
            <person name="Liao Y."/>
            <person name="Zhang X."/>
            <person name="Yang L."/>
            <person name="Song C."/>
            <person name="Wang M."/>
            <person name="Shi J."/>
            <person name="Liu G."/>
            <person name="Liu J."/>
            <person name="Zhou H."/>
            <person name="Zhou W."/>
            <person name="Yu Q."/>
            <person name="An N."/>
            <person name="Chen Y."/>
            <person name="Cai Q."/>
            <person name="Wang B."/>
            <person name="Liu B."/>
            <person name="Min J."/>
            <person name="Huang Y."/>
            <person name="Wu H."/>
            <person name="Li Z."/>
            <person name="Zhang Y."/>
            <person name="Yin Y."/>
            <person name="Song W."/>
            <person name="Jiang J."/>
            <person name="Jackson S.A."/>
            <person name="Wing R.A."/>
            <person name="Wang J."/>
            <person name="Chen M."/>
        </authorList>
    </citation>
    <scope>NUCLEOTIDE SEQUENCE [LARGE SCALE GENOMIC DNA]</scope>
    <source>
        <strain evidence="14">cv. IRGC 101232</strain>
    </source>
</reference>
<feature type="domain" description="Hcy-binding" evidence="13">
    <location>
        <begin position="12"/>
        <end position="342"/>
    </location>
</feature>
<proteinExistence type="predicted"/>
<evidence type="ECO:0000256" key="5">
    <source>
        <dbReference type="ARBA" id="ARBA00022723"/>
    </source>
</evidence>
<keyword evidence="3" id="KW-0028">Amino-acid biosynthesis</keyword>
<dbReference type="OMA" id="TECYEAQ"/>
<gene>
    <name evidence="14" type="primary">LOC102715708</name>
</gene>
<dbReference type="InterPro" id="IPR017226">
    <property type="entry name" value="BHMT-like"/>
</dbReference>
<dbReference type="SUPFAM" id="SSF82282">
    <property type="entry name" value="Homocysteine S-methyltransferase"/>
    <property type="match status" value="1"/>
</dbReference>
<dbReference type="PIRSF" id="PIRSF037505">
    <property type="entry name" value="Betaine_HMT"/>
    <property type="match status" value="1"/>
</dbReference>
<evidence type="ECO:0000259" key="13">
    <source>
        <dbReference type="PROSITE" id="PS50970"/>
    </source>
</evidence>
<name>J3L4J7_ORYBR</name>
<evidence type="ECO:0000256" key="1">
    <source>
        <dbReference type="ARBA" id="ARBA00011245"/>
    </source>
</evidence>
<dbReference type="InterPro" id="IPR003726">
    <property type="entry name" value="HCY_dom"/>
</dbReference>
<dbReference type="EnsemblPlants" id="OB01G41530.1">
    <property type="protein sequence ID" value="OB01G41530.1"/>
    <property type="gene ID" value="OB01G41530"/>
</dbReference>
<comment type="subunit">
    <text evidence="1">Monomer.</text>
</comment>
<feature type="binding site" evidence="11">
    <location>
        <position position="327"/>
    </location>
    <ligand>
        <name>Zn(2+)</name>
        <dbReference type="ChEBI" id="CHEBI:29105"/>
    </ligand>
</feature>
<evidence type="ECO:0000256" key="9">
    <source>
        <dbReference type="ARBA" id="ARBA00052655"/>
    </source>
</evidence>
<dbReference type="GO" id="GO:0033528">
    <property type="term" value="P:S-methylmethionine cycle"/>
    <property type="evidence" value="ECO:0007669"/>
    <property type="project" value="TreeGrafter"/>
</dbReference>
<evidence type="ECO:0000256" key="12">
    <source>
        <dbReference type="SAM" id="MobiDB-lite"/>
    </source>
</evidence>
<comment type="catalytic activity">
    <reaction evidence="9">
        <text>S-methyl-L-methionine + L-homocysteine = 2 L-methionine + H(+)</text>
        <dbReference type="Rhea" id="RHEA:26337"/>
        <dbReference type="ChEBI" id="CHEBI:15378"/>
        <dbReference type="ChEBI" id="CHEBI:57844"/>
        <dbReference type="ChEBI" id="CHEBI:58199"/>
        <dbReference type="ChEBI" id="CHEBI:58252"/>
        <dbReference type="EC" id="2.1.1.10"/>
    </reaction>
</comment>
<dbReference type="GO" id="GO:0009086">
    <property type="term" value="P:methionine biosynthetic process"/>
    <property type="evidence" value="ECO:0007669"/>
    <property type="project" value="UniProtKB-KW"/>
</dbReference>
<dbReference type="HOGENOM" id="CLU_004914_3_2_1"/>
<dbReference type="PANTHER" id="PTHR46015:SF10">
    <property type="entry name" value="HOMOCYSTEINE S-METHYLTRANSFERASE 3"/>
    <property type="match status" value="1"/>
</dbReference>
<dbReference type="GO" id="GO:0032259">
    <property type="term" value="P:methylation"/>
    <property type="evidence" value="ECO:0007669"/>
    <property type="project" value="UniProtKB-KW"/>
</dbReference>
<dbReference type="Pfam" id="PF02574">
    <property type="entry name" value="S-methyl_trans"/>
    <property type="match status" value="1"/>
</dbReference>
<dbReference type="FunFam" id="3.20.20.330:FF:000002">
    <property type="entry name" value="Homocysteine S-methyltransferase"/>
    <property type="match status" value="1"/>
</dbReference>
<dbReference type="EC" id="2.1.1.10" evidence="8"/>
<comment type="function">
    <text evidence="10">Catalyzes methyl transfer from S-methylmethionine (SMM) to adenosyl-L-homocysteine (AdoMet). SMM degradation (by HMT-1, HMT-2, HMT-3 and HMT-4) and biosynthesis (by MMT1) constitute the SMM cycle in plants, which is probably required to achieve short term control of AdoMet level.</text>
</comment>
<evidence type="ECO:0000256" key="11">
    <source>
        <dbReference type="PROSITE-ProRule" id="PRU00333"/>
    </source>
</evidence>
<evidence type="ECO:0000256" key="8">
    <source>
        <dbReference type="ARBA" id="ARBA00039035"/>
    </source>
</evidence>
<dbReference type="InterPro" id="IPR051486">
    <property type="entry name" value="Hcy_S-methyltransferase"/>
</dbReference>
<dbReference type="STRING" id="4533.J3L4J7"/>
<accession>J3L4J7</accession>